<evidence type="ECO:0000256" key="1">
    <source>
        <dbReference type="ARBA" id="ARBA00022478"/>
    </source>
</evidence>
<keyword evidence="2" id="KW-0804">Transcription</keyword>
<reference evidence="5" key="1">
    <citation type="journal article" date="2019" name="Nat. Commun.">
        <title>Expansion of phycobilisome linker gene families in mesophilic red algae.</title>
        <authorList>
            <person name="Lee J."/>
            <person name="Kim D."/>
            <person name="Bhattacharya D."/>
            <person name="Yoon H.S."/>
        </authorList>
    </citation>
    <scope>NUCLEOTIDE SEQUENCE [LARGE SCALE GENOMIC DNA]</scope>
    <source>
        <strain evidence="5">CCMP 1328</strain>
    </source>
</reference>
<keyword evidence="1" id="KW-0240">DNA-directed RNA polymerase</keyword>
<feature type="compositionally biased region" description="Low complexity" evidence="3">
    <location>
        <begin position="218"/>
        <end position="231"/>
    </location>
</feature>
<feature type="region of interest" description="Disordered" evidence="3">
    <location>
        <begin position="216"/>
        <end position="237"/>
    </location>
</feature>
<dbReference type="Gene3D" id="3.30.1490.120">
    <property type="entry name" value="RNA polymerase Rpb7-like, N-terminal domain"/>
    <property type="match status" value="1"/>
</dbReference>
<sequence>MVRRGDGEEGGGDTMWEEVDARIHCLLTPRAIGVGARALERALVRPRLLQFVPALGGVLLGCRDVRVEDVGEASMEHAMIQVTVAMRVLLFAPRVDHCVPGVVLEVTPDHLNVRVFRIFRAVLMLRGAPGYSYRSLEVADAEASLDAALRPPSLQTDERHSGVWEGTNSAEGVQEIGVGSRVSLRVAGLQGVENGIILIHAQLDKVLSERGHADVGADDQAAQGPQEGAAEQESDGSAIVDDFPVVLKGEPLALQALRDSIVIGDALGGMADTKRKAKKESRKRKGKSDKESGASSDEQSAEKKKERKKIKLEKRRVKLEKA</sequence>
<dbReference type="InterPro" id="IPR036898">
    <property type="entry name" value="RNA_pol_Rpb7-like_N_sf"/>
</dbReference>
<dbReference type="EMBL" id="VRMN01000004">
    <property type="protein sequence ID" value="KAA8494555.1"/>
    <property type="molecule type" value="Genomic_DNA"/>
</dbReference>
<feature type="compositionally biased region" description="Basic residues" evidence="3">
    <location>
        <begin position="275"/>
        <end position="287"/>
    </location>
</feature>
<organism evidence="4 5">
    <name type="scientific">Porphyridium purpureum</name>
    <name type="common">Red alga</name>
    <name type="synonym">Porphyridium cruentum</name>
    <dbReference type="NCBI Taxonomy" id="35688"/>
    <lineage>
        <taxon>Eukaryota</taxon>
        <taxon>Rhodophyta</taxon>
        <taxon>Bangiophyceae</taxon>
        <taxon>Porphyridiales</taxon>
        <taxon>Porphyridiaceae</taxon>
        <taxon>Porphyridium</taxon>
    </lineage>
</organism>
<evidence type="ECO:0000313" key="4">
    <source>
        <dbReference type="EMBL" id="KAA8494555.1"/>
    </source>
</evidence>
<evidence type="ECO:0008006" key="6">
    <source>
        <dbReference type="Google" id="ProtNLM"/>
    </source>
</evidence>
<dbReference type="Proteomes" id="UP000324585">
    <property type="component" value="Unassembled WGS sequence"/>
</dbReference>
<keyword evidence="5" id="KW-1185">Reference proteome</keyword>
<proteinExistence type="predicted"/>
<protein>
    <recommendedName>
        <fullName evidence="6">DNA-directed RNA polymerase I subunit rpa43</fullName>
    </recommendedName>
</protein>
<accession>A0A5J4YTK8</accession>
<dbReference type="AlphaFoldDB" id="A0A5J4YTK8"/>
<comment type="caution">
    <text evidence="4">The sequence shown here is derived from an EMBL/GenBank/DDBJ whole genome shotgun (WGS) entry which is preliminary data.</text>
</comment>
<feature type="region of interest" description="Disordered" evidence="3">
    <location>
        <begin position="270"/>
        <end position="322"/>
    </location>
</feature>
<evidence type="ECO:0000256" key="2">
    <source>
        <dbReference type="ARBA" id="ARBA00023163"/>
    </source>
</evidence>
<name>A0A5J4YTK8_PORPP</name>
<gene>
    <name evidence="4" type="ORF">FVE85_2796</name>
</gene>
<evidence type="ECO:0000313" key="5">
    <source>
        <dbReference type="Proteomes" id="UP000324585"/>
    </source>
</evidence>
<feature type="compositionally biased region" description="Basic residues" evidence="3">
    <location>
        <begin position="305"/>
        <end position="322"/>
    </location>
</feature>
<evidence type="ECO:0000256" key="3">
    <source>
        <dbReference type="SAM" id="MobiDB-lite"/>
    </source>
</evidence>
<dbReference type="GO" id="GO:0000428">
    <property type="term" value="C:DNA-directed RNA polymerase complex"/>
    <property type="evidence" value="ECO:0007669"/>
    <property type="project" value="UniProtKB-KW"/>
</dbReference>